<reference evidence="2" key="1">
    <citation type="submission" date="2023-01" db="EMBL/GenBank/DDBJ databases">
        <title>Genome assembly of the deep-sea coral Lophelia pertusa.</title>
        <authorList>
            <person name="Herrera S."/>
            <person name="Cordes E."/>
        </authorList>
    </citation>
    <scope>NUCLEOTIDE SEQUENCE</scope>
    <source>
        <strain evidence="2">USNM1676648</strain>
        <tissue evidence="2">Polyp</tissue>
    </source>
</reference>
<sequence>MDCSEDDEGPQRILIAEELLSLPARKVLIYRKVRDPLSLQLNLLGALKNWKDVADLLDYTPEMILGHFAHSPRPGLLLLEDWVYEKNGVLRSLVDVFTELQLYACLDVIHECVQEYEEKLVKTNKPREDDDDIADVQGYQGRYEHDIDTEPSSMSSHMTESSTMVSSTDCRSTEQTSSMPSECSTTSSLLVPPSFPYSVTTHSKSFDHKIEDLGCDCKEFHGKCFSSDDVSNGGTERGATAAVSRPEFFRFKSWSGAEAHDKRQESLLPRMKPVSFS</sequence>
<dbReference type="AlphaFoldDB" id="A0A9W9YIJ7"/>
<evidence type="ECO:0000313" key="3">
    <source>
        <dbReference type="Proteomes" id="UP001163046"/>
    </source>
</evidence>
<dbReference type="GO" id="GO:0007165">
    <property type="term" value="P:signal transduction"/>
    <property type="evidence" value="ECO:0007669"/>
    <property type="project" value="InterPro"/>
</dbReference>
<dbReference type="InterPro" id="IPR011029">
    <property type="entry name" value="DEATH-like_dom_sf"/>
</dbReference>
<dbReference type="PROSITE" id="PS50017">
    <property type="entry name" value="DEATH_DOMAIN"/>
    <property type="match status" value="1"/>
</dbReference>
<proteinExistence type="predicted"/>
<gene>
    <name evidence="2" type="ORF">OS493_035721</name>
</gene>
<name>A0A9W9YIJ7_9CNID</name>
<dbReference type="EMBL" id="MU827356">
    <property type="protein sequence ID" value="KAJ7351777.1"/>
    <property type="molecule type" value="Genomic_DNA"/>
</dbReference>
<dbReference type="Proteomes" id="UP001163046">
    <property type="component" value="Unassembled WGS sequence"/>
</dbReference>
<dbReference type="Gene3D" id="1.10.533.10">
    <property type="entry name" value="Death Domain, Fas"/>
    <property type="match status" value="1"/>
</dbReference>
<accession>A0A9W9YIJ7</accession>
<dbReference type="InterPro" id="IPR000488">
    <property type="entry name" value="Death_dom"/>
</dbReference>
<protein>
    <recommendedName>
        <fullName evidence="1">Death domain-containing protein</fullName>
    </recommendedName>
</protein>
<dbReference type="SUPFAM" id="SSF47986">
    <property type="entry name" value="DEATH domain"/>
    <property type="match status" value="1"/>
</dbReference>
<feature type="domain" description="Death" evidence="1">
    <location>
        <begin position="49"/>
        <end position="113"/>
    </location>
</feature>
<evidence type="ECO:0000259" key="1">
    <source>
        <dbReference type="PROSITE" id="PS50017"/>
    </source>
</evidence>
<keyword evidence="3" id="KW-1185">Reference proteome</keyword>
<comment type="caution">
    <text evidence="2">The sequence shown here is derived from an EMBL/GenBank/DDBJ whole genome shotgun (WGS) entry which is preliminary data.</text>
</comment>
<evidence type="ECO:0000313" key="2">
    <source>
        <dbReference type="EMBL" id="KAJ7351777.1"/>
    </source>
</evidence>
<dbReference type="OrthoDB" id="5982744at2759"/>
<organism evidence="2 3">
    <name type="scientific">Desmophyllum pertusum</name>
    <dbReference type="NCBI Taxonomy" id="174260"/>
    <lineage>
        <taxon>Eukaryota</taxon>
        <taxon>Metazoa</taxon>
        <taxon>Cnidaria</taxon>
        <taxon>Anthozoa</taxon>
        <taxon>Hexacorallia</taxon>
        <taxon>Scleractinia</taxon>
        <taxon>Caryophylliina</taxon>
        <taxon>Caryophylliidae</taxon>
        <taxon>Desmophyllum</taxon>
    </lineage>
</organism>